<organism evidence="1 2">
    <name type="scientific">Rhizobium leguminosarum</name>
    <dbReference type="NCBI Taxonomy" id="384"/>
    <lineage>
        <taxon>Bacteria</taxon>
        <taxon>Pseudomonadati</taxon>
        <taxon>Pseudomonadota</taxon>
        <taxon>Alphaproteobacteria</taxon>
        <taxon>Hyphomicrobiales</taxon>
        <taxon>Rhizobiaceae</taxon>
        <taxon>Rhizobium/Agrobacterium group</taxon>
        <taxon>Rhizobium</taxon>
    </lineage>
</organism>
<dbReference type="Proteomes" id="UP000290767">
    <property type="component" value="Unassembled WGS sequence"/>
</dbReference>
<name>A0A4Q1U7G3_RHILE</name>
<comment type="caution">
    <text evidence="1">The sequence shown here is derived from an EMBL/GenBank/DDBJ whole genome shotgun (WGS) entry which is preliminary data.</text>
</comment>
<proteinExistence type="predicted"/>
<dbReference type="EMBL" id="MZMU01000008">
    <property type="protein sequence ID" value="RXT26967.1"/>
    <property type="molecule type" value="Genomic_DNA"/>
</dbReference>
<evidence type="ECO:0000313" key="2">
    <source>
        <dbReference type="Proteomes" id="UP000290767"/>
    </source>
</evidence>
<evidence type="ECO:0000313" key="1">
    <source>
        <dbReference type="EMBL" id="RXT26967.1"/>
    </source>
</evidence>
<protein>
    <submittedName>
        <fullName evidence="1">Uncharacterized protein</fullName>
    </submittedName>
</protein>
<gene>
    <name evidence="1" type="ORF">B5P46_12375</name>
</gene>
<sequence>MIGGISQGAQIRGLASAEPLANSFYRARLPPPAKLAKRRRNLGPLGPGLLERFQKLAIRFFGPSGLPQSFRDAGSGFPLSRRQSW</sequence>
<reference evidence="1 2" key="1">
    <citation type="submission" date="2017-03" db="EMBL/GenBank/DDBJ databases">
        <authorList>
            <person name="Safronova V.I."/>
            <person name="Sazanova A.L."/>
            <person name="Chirak E.R."/>
        </authorList>
    </citation>
    <scope>NUCLEOTIDE SEQUENCE [LARGE SCALE GENOMIC DNA]</scope>
    <source>
        <strain evidence="1 2">Tri-43</strain>
    </source>
</reference>
<accession>A0A4Q1U7G3</accession>
<dbReference type="AlphaFoldDB" id="A0A4Q1U7G3"/>